<dbReference type="EMBL" id="AWUE01012845">
    <property type="protein sequence ID" value="OMP08196.1"/>
    <property type="molecule type" value="Genomic_DNA"/>
</dbReference>
<name>A0A1R3KM75_9ROSI</name>
<dbReference type="AlphaFoldDB" id="A0A1R3KM75"/>
<reference evidence="2" key="1">
    <citation type="submission" date="2013-09" db="EMBL/GenBank/DDBJ databases">
        <title>Corchorus olitorius genome sequencing.</title>
        <authorList>
            <person name="Alam M."/>
            <person name="Haque M.S."/>
            <person name="Islam M.S."/>
            <person name="Emdad E.M."/>
            <person name="Islam M.M."/>
            <person name="Ahmed B."/>
            <person name="Halim A."/>
            <person name="Hossen Q.M.M."/>
            <person name="Hossain M.Z."/>
            <person name="Ahmed R."/>
            <person name="Khan M.M."/>
            <person name="Islam R."/>
            <person name="Rashid M.M."/>
            <person name="Khan S.A."/>
            <person name="Rahman M.S."/>
            <person name="Alam M."/>
            <person name="Yahiya A.S."/>
            <person name="Khan M.S."/>
            <person name="Azam M.S."/>
            <person name="Haque T."/>
            <person name="Lashkar M.Z.H."/>
            <person name="Akhand A.I."/>
            <person name="Morshed G."/>
            <person name="Roy S."/>
            <person name="Uddin K.S."/>
            <person name="Rabeya T."/>
            <person name="Hossain A.S."/>
            <person name="Chowdhury A."/>
            <person name="Snigdha A.R."/>
            <person name="Mortoza M.S."/>
            <person name="Matin S.A."/>
            <person name="Hoque S.M.E."/>
            <person name="Islam M.K."/>
            <person name="Roy D.K."/>
            <person name="Haider R."/>
            <person name="Moosa M.M."/>
            <person name="Elias S.M."/>
            <person name="Hasan A.M."/>
            <person name="Jahan S."/>
            <person name="Shafiuddin M."/>
            <person name="Mahmood N."/>
            <person name="Shommy N.S."/>
        </authorList>
    </citation>
    <scope>NUCLEOTIDE SEQUENCE [LARGE SCALE GENOMIC DNA]</scope>
    <source>
        <strain evidence="2">cv. O-4</strain>
    </source>
</reference>
<accession>A0A1R3KM75</accession>
<dbReference type="Proteomes" id="UP000187203">
    <property type="component" value="Unassembled WGS sequence"/>
</dbReference>
<protein>
    <submittedName>
        <fullName evidence="1">Kelch-like protein 24-like protein</fullName>
    </submittedName>
</protein>
<keyword evidence="2" id="KW-1185">Reference proteome</keyword>
<organism evidence="1 2">
    <name type="scientific">Corchorus olitorius</name>
    <dbReference type="NCBI Taxonomy" id="93759"/>
    <lineage>
        <taxon>Eukaryota</taxon>
        <taxon>Viridiplantae</taxon>
        <taxon>Streptophyta</taxon>
        <taxon>Embryophyta</taxon>
        <taxon>Tracheophyta</taxon>
        <taxon>Spermatophyta</taxon>
        <taxon>Magnoliopsida</taxon>
        <taxon>eudicotyledons</taxon>
        <taxon>Gunneridae</taxon>
        <taxon>Pentapetalae</taxon>
        <taxon>rosids</taxon>
        <taxon>malvids</taxon>
        <taxon>Malvales</taxon>
        <taxon>Malvaceae</taxon>
        <taxon>Grewioideae</taxon>
        <taxon>Apeibeae</taxon>
        <taxon>Corchorus</taxon>
    </lineage>
</organism>
<sequence>MDSRFYFNCCGSSLVVKVSMMLFCKADEDGWNGAEGKLKASEKSDEVIQQLGMPRRCGYDEYKGKQKE</sequence>
<evidence type="ECO:0000313" key="2">
    <source>
        <dbReference type="Proteomes" id="UP000187203"/>
    </source>
</evidence>
<gene>
    <name evidence="1" type="ORF">COLO4_06692</name>
</gene>
<evidence type="ECO:0000313" key="1">
    <source>
        <dbReference type="EMBL" id="OMP08196.1"/>
    </source>
</evidence>
<comment type="caution">
    <text evidence="1">The sequence shown here is derived from an EMBL/GenBank/DDBJ whole genome shotgun (WGS) entry which is preliminary data.</text>
</comment>
<proteinExistence type="predicted"/>